<reference evidence="5" key="2">
    <citation type="submission" date="2025-09" db="UniProtKB">
        <authorList>
            <consortium name="Ensembl"/>
        </authorList>
    </citation>
    <scope>IDENTIFICATION</scope>
</reference>
<evidence type="ECO:0000259" key="4">
    <source>
        <dbReference type="PROSITE" id="PS51004"/>
    </source>
</evidence>
<evidence type="ECO:0000256" key="2">
    <source>
        <dbReference type="PROSITE-ProRule" id="PRU00352"/>
    </source>
</evidence>
<dbReference type="InterPro" id="IPR001627">
    <property type="entry name" value="Semap_dom"/>
</dbReference>
<dbReference type="GO" id="GO:0005615">
    <property type="term" value="C:extracellular space"/>
    <property type="evidence" value="ECO:0007669"/>
    <property type="project" value="TreeGrafter"/>
</dbReference>
<evidence type="ECO:0000256" key="3">
    <source>
        <dbReference type="SAM" id="Phobius"/>
    </source>
</evidence>
<protein>
    <recommendedName>
        <fullName evidence="4">Sema domain-containing protein</fullName>
    </recommendedName>
</protein>
<feature type="domain" description="Sema" evidence="4">
    <location>
        <begin position="1"/>
        <end position="220"/>
    </location>
</feature>
<proteinExistence type="predicted"/>
<dbReference type="GO" id="GO:0030215">
    <property type="term" value="F:semaphorin receptor binding"/>
    <property type="evidence" value="ECO:0007669"/>
    <property type="project" value="InterPro"/>
</dbReference>
<dbReference type="GeneTree" id="ENSGT00940000157756"/>
<keyword evidence="1" id="KW-0325">Glycoprotein</keyword>
<evidence type="ECO:0000256" key="1">
    <source>
        <dbReference type="ARBA" id="ARBA00023180"/>
    </source>
</evidence>
<dbReference type="GO" id="GO:0030424">
    <property type="term" value="C:axon"/>
    <property type="evidence" value="ECO:0007669"/>
    <property type="project" value="TreeGrafter"/>
</dbReference>
<dbReference type="GO" id="GO:0008045">
    <property type="term" value="P:motor neuron axon guidance"/>
    <property type="evidence" value="ECO:0007669"/>
    <property type="project" value="TreeGrafter"/>
</dbReference>
<keyword evidence="3" id="KW-0812">Transmembrane</keyword>
<comment type="caution">
    <text evidence="2">Lacks conserved residue(s) required for the propagation of feature annotation.</text>
</comment>
<keyword evidence="3" id="KW-1133">Transmembrane helix</keyword>
<dbReference type="GO" id="GO:0001755">
    <property type="term" value="P:neural crest cell migration"/>
    <property type="evidence" value="ECO:0007669"/>
    <property type="project" value="TreeGrafter"/>
</dbReference>
<dbReference type="GO" id="GO:0098978">
    <property type="term" value="C:glutamatergic synapse"/>
    <property type="evidence" value="ECO:0007669"/>
    <property type="project" value="TreeGrafter"/>
</dbReference>
<feature type="transmembrane region" description="Helical" evidence="3">
    <location>
        <begin position="22"/>
        <end position="48"/>
    </location>
</feature>
<reference evidence="5" key="1">
    <citation type="submission" date="2025-08" db="UniProtKB">
        <authorList>
            <consortium name="Ensembl"/>
        </authorList>
    </citation>
    <scope>IDENTIFICATION</scope>
</reference>
<keyword evidence="6" id="KW-1185">Reference proteome</keyword>
<accession>A0A8C4QWS8</accession>
<dbReference type="AlphaFoldDB" id="A0A8C4QWS8"/>
<keyword evidence="3" id="KW-0472">Membrane</keyword>
<dbReference type="Gene3D" id="2.130.10.10">
    <property type="entry name" value="YVTN repeat-like/Quinoprotein amine dehydrogenase"/>
    <property type="match status" value="1"/>
</dbReference>
<dbReference type="GO" id="GO:0071526">
    <property type="term" value="P:semaphorin-plexin signaling pathway"/>
    <property type="evidence" value="ECO:0007669"/>
    <property type="project" value="TreeGrafter"/>
</dbReference>
<dbReference type="GO" id="GO:0045499">
    <property type="term" value="F:chemorepellent activity"/>
    <property type="evidence" value="ECO:0007669"/>
    <property type="project" value="TreeGrafter"/>
</dbReference>
<evidence type="ECO:0000313" key="6">
    <source>
        <dbReference type="Proteomes" id="UP000694388"/>
    </source>
</evidence>
<dbReference type="PROSITE" id="PS51004">
    <property type="entry name" value="SEMA"/>
    <property type="match status" value="1"/>
</dbReference>
<dbReference type="Ensembl" id="ENSEBUT00000021970.1">
    <property type="protein sequence ID" value="ENSEBUP00000021394.1"/>
    <property type="gene ID" value="ENSEBUG00000013218.1"/>
</dbReference>
<feature type="transmembrane region" description="Helical" evidence="3">
    <location>
        <begin position="79"/>
        <end position="98"/>
    </location>
</feature>
<organism evidence="5 6">
    <name type="scientific">Eptatretus burgeri</name>
    <name type="common">Inshore hagfish</name>
    <dbReference type="NCBI Taxonomy" id="7764"/>
    <lineage>
        <taxon>Eukaryota</taxon>
        <taxon>Metazoa</taxon>
        <taxon>Chordata</taxon>
        <taxon>Craniata</taxon>
        <taxon>Vertebrata</taxon>
        <taxon>Cyclostomata</taxon>
        <taxon>Myxini</taxon>
        <taxon>Myxiniformes</taxon>
        <taxon>Myxinidae</taxon>
        <taxon>Eptatretinae</taxon>
        <taxon>Eptatretus</taxon>
    </lineage>
</organism>
<evidence type="ECO:0000313" key="5">
    <source>
        <dbReference type="Ensembl" id="ENSEBUP00000021394.1"/>
    </source>
</evidence>
<dbReference type="SUPFAM" id="SSF101912">
    <property type="entry name" value="Sema domain"/>
    <property type="match status" value="1"/>
</dbReference>
<dbReference type="Pfam" id="PF01403">
    <property type="entry name" value="Sema"/>
    <property type="match status" value="1"/>
</dbReference>
<sequence>MYAAFSAQAVKKRNVSNHEDELCLALGLYVNNFLIFTVVSTSFLFYFFQHHFSFDYCVHFSLNDCCVCHLSGNIHLQNFLSLFTSLHLFLSIFFLPVIPNPFLQCPSSRFGGFHSTKDYPDTTLSFVRSHPIMAQSVHPMGGRPLLVRTREPSHVTRLAVDRVEARDGHYDVLFMGTDKGSLLKVVLVPKVRWSDLEGVTLEEVQLFKVQNSSYFNIHRH</sequence>
<dbReference type="GO" id="GO:0030335">
    <property type="term" value="P:positive regulation of cell migration"/>
    <property type="evidence" value="ECO:0007669"/>
    <property type="project" value="TreeGrafter"/>
</dbReference>
<dbReference type="GO" id="GO:0038191">
    <property type="term" value="F:neuropilin binding"/>
    <property type="evidence" value="ECO:0007669"/>
    <property type="project" value="TreeGrafter"/>
</dbReference>
<dbReference type="InterPro" id="IPR015943">
    <property type="entry name" value="WD40/YVTN_repeat-like_dom_sf"/>
</dbReference>
<name>A0A8C4QWS8_EPTBU</name>
<dbReference type="Proteomes" id="UP000694388">
    <property type="component" value="Unplaced"/>
</dbReference>
<dbReference type="GO" id="GO:0005886">
    <property type="term" value="C:plasma membrane"/>
    <property type="evidence" value="ECO:0007669"/>
    <property type="project" value="TreeGrafter"/>
</dbReference>
<dbReference type="PANTHER" id="PTHR11036:SF21">
    <property type="entry name" value="SEMA DOMAIN, IMMUNOGLOBULIN DOMAIN (IG), SHORT BASIC DOMAIN, SECRETED, (SEMAPHORIN) 3H ISOFORM 2 PRECURSOR"/>
    <property type="match status" value="1"/>
</dbReference>
<dbReference type="InterPro" id="IPR036352">
    <property type="entry name" value="Semap_dom_sf"/>
</dbReference>
<dbReference type="InterPro" id="IPR027231">
    <property type="entry name" value="Semaphorin"/>
</dbReference>
<dbReference type="PANTHER" id="PTHR11036">
    <property type="entry name" value="SEMAPHORIN"/>
    <property type="match status" value="1"/>
</dbReference>